<dbReference type="OrthoDB" id="2190947at2759"/>
<dbReference type="FunFam" id="3.30.56.30:FF:000003">
    <property type="entry name" value="Signal recognition particle SEC65 subunit"/>
    <property type="match status" value="1"/>
</dbReference>
<proteinExistence type="predicted"/>
<dbReference type="Proteomes" id="UP000800036">
    <property type="component" value="Unassembled WGS sequence"/>
</dbReference>
<dbReference type="GO" id="GO:0006617">
    <property type="term" value="P:SRP-dependent cotranslational protein targeting to membrane, signal sequence recognition"/>
    <property type="evidence" value="ECO:0007669"/>
    <property type="project" value="TreeGrafter"/>
</dbReference>
<dbReference type="Pfam" id="PF01922">
    <property type="entry name" value="SRP19"/>
    <property type="match status" value="1"/>
</dbReference>
<reference evidence="6" key="1">
    <citation type="journal article" date="2020" name="Stud. Mycol.">
        <title>101 Dothideomycetes genomes: a test case for predicting lifestyles and emergence of pathogens.</title>
        <authorList>
            <person name="Haridas S."/>
            <person name="Albert R."/>
            <person name="Binder M."/>
            <person name="Bloem J."/>
            <person name="Labutti K."/>
            <person name="Salamov A."/>
            <person name="Andreopoulos B."/>
            <person name="Baker S."/>
            <person name="Barry K."/>
            <person name="Bills G."/>
            <person name="Bluhm B."/>
            <person name="Cannon C."/>
            <person name="Castanera R."/>
            <person name="Culley D."/>
            <person name="Daum C."/>
            <person name="Ezra D."/>
            <person name="Gonzalez J."/>
            <person name="Henrissat B."/>
            <person name="Kuo A."/>
            <person name="Liang C."/>
            <person name="Lipzen A."/>
            <person name="Lutzoni F."/>
            <person name="Magnuson J."/>
            <person name="Mondo S."/>
            <person name="Nolan M."/>
            <person name="Ohm R."/>
            <person name="Pangilinan J."/>
            <person name="Park H.-J."/>
            <person name="Ramirez L."/>
            <person name="Alfaro M."/>
            <person name="Sun H."/>
            <person name="Tritt A."/>
            <person name="Yoshinaga Y."/>
            <person name="Zwiers L.-H."/>
            <person name="Turgeon B."/>
            <person name="Goodwin S."/>
            <person name="Spatafora J."/>
            <person name="Crous P."/>
            <person name="Grigoriev I."/>
        </authorList>
    </citation>
    <scope>NUCLEOTIDE SEQUENCE</scope>
    <source>
        <strain evidence="6">CBS 107.79</strain>
    </source>
</reference>
<dbReference type="PANTHER" id="PTHR17453:SF0">
    <property type="entry name" value="SIGNAL RECOGNITION PARTICLE 19 KDA PROTEIN"/>
    <property type="match status" value="1"/>
</dbReference>
<accession>A0A6A5VQN9</accession>
<gene>
    <name evidence="6" type="ORF">BU23DRAFT_444139</name>
</gene>
<keyword evidence="7" id="KW-1185">Reference proteome</keyword>
<dbReference type="GO" id="GO:0005786">
    <property type="term" value="C:signal recognition particle, endoplasmic reticulum targeting"/>
    <property type="evidence" value="ECO:0007669"/>
    <property type="project" value="UniProtKB-KW"/>
</dbReference>
<keyword evidence="4" id="KW-0687">Ribonucleoprotein</keyword>
<protein>
    <submittedName>
        <fullName evidence="6">Signal recognition particle, SRP19 subunit</fullName>
    </submittedName>
</protein>
<sequence length="252" mass="27279">MNPRIEEVSDSDSDPPEMELPDAPDLISASRIPGSAPGSALPSEMLEPQAPGLTNSADRERSKHFQCLYPVYFDKSRTRAEGRRVGAELAVENPLAREMADATASLGLQTVFEPDKLHPKDWSNPGRIRVLLRQDGKQLNKNVKNKHHLYILVSQYLKAHPTQKNSPFRLPIRGLPMPKEMPEPAVPKGWKMNKILPLHSPALTGGGVSENFLQDMMAEMQGEMGGSAGAGGAASGEGGGGGGKSKKDKKKK</sequence>
<feature type="region of interest" description="Disordered" evidence="5">
    <location>
        <begin position="1"/>
        <end position="60"/>
    </location>
</feature>
<feature type="compositionally biased region" description="Gly residues" evidence="5">
    <location>
        <begin position="223"/>
        <end position="243"/>
    </location>
</feature>
<evidence type="ECO:0000256" key="3">
    <source>
        <dbReference type="ARBA" id="ARBA00023135"/>
    </source>
</evidence>
<dbReference type="AlphaFoldDB" id="A0A6A5VQN9"/>
<feature type="region of interest" description="Disordered" evidence="5">
    <location>
        <begin position="220"/>
        <end position="252"/>
    </location>
</feature>
<evidence type="ECO:0000313" key="7">
    <source>
        <dbReference type="Proteomes" id="UP000800036"/>
    </source>
</evidence>
<evidence type="ECO:0000256" key="4">
    <source>
        <dbReference type="ARBA" id="ARBA00023274"/>
    </source>
</evidence>
<dbReference type="InterPro" id="IPR036521">
    <property type="entry name" value="SRP19-like_sf"/>
</dbReference>
<keyword evidence="3" id="KW-0733">Signal recognition particle</keyword>
<organism evidence="6 7">
    <name type="scientific">Bimuria novae-zelandiae CBS 107.79</name>
    <dbReference type="NCBI Taxonomy" id="1447943"/>
    <lineage>
        <taxon>Eukaryota</taxon>
        <taxon>Fungi</taxon>
        <taxon>Dikarya</taxon>
        <taxon>Ascomycota</taxon>
        <taxon>Pezizomycotina</taxon>
        <taxon>Dothideomycetes</taxon>
        <taxon>Pleosporomycetidae</taxon>
        <taxon>Pleosporales</taxon>
        <taxon>Massarineae</taxon>
        <taxon>Didymosphaeriaceae</taxon>
        <taxon>Bimuria</taxon>
    </lineage>
</organism>
<comment type="subcellular location">
    <subcellularLocation>
        <location evidence="1">Cytoplasm</location>
    </subcellularLocation>
</comment>
<dbReference type="Gene3D" id="3.30.56.30">
    <property type="entry name" value="Signal recognition particle, SRP19-like subunit"/>
    <property type="match status" value="1"/>
</dbReference>
<feature type="compositionally biased region" description="Acidic residues" evidence="5">
    <location>
        <begin position="8"/>
        <end position="22"/>
    </location>
</feature>
<name>A0A6A5VQN9_9PLEO</name>
<evidence type="ECO:0000256" key="1">
    <source>
        <dbReference type="ARBA" id="ARBA00004496"/>
    </source>
</evidence>
<dbReference type="EMBL" id="ML976656">
    <property type="protein sequence ID" value="KAF1980013.1"/>
    <property type="molecule type" value="Genomic_DNA"/>
</dbReference>
<dbReference type="PANTHER" id="PTHR17453">
    <property type="entry name" value="SIGNAL RECOGNITION PARTICLE 19 KD PROTEIN"/>
    <property type="match status" value="1"/>
</dbReference>
<dbReference type="GO" id="GO:0008312">
    <property type="term" value="F:7S RNA binding"/>
    <property type="evidence" value="ECO:0007669"/>
    <property type="project" value="InterPro"/>
</dbReference>
<evidence type="ECO:0000256" key="2">
    <source>
        <dbReference type="ARBA" id="ARBA00022490"/>
    </source>
</evidence>
<evidence type="ECO:0000313" key="6">
    <source>
        <dbReference type="EMBL" id="KAF1980013.1"/>
    </source>
</evidence>
<dbReference type="SUPFAM" id="SSF69695">
    <property type="entry name" value="SRP19"/>
    <property type="match status" value="1"/>
</dbReference>
<evidence type="ECO:0000256" key="5">
    <source>
        <dbReference type="SAM" id="MobiDB-lite"/>
    </source>
</evidence>
<dbReference type="InterPro" id="IPR002778">
    <property type="entry name" value="Signal_recog_particle_SRP19"/>
</dbReference>
<keyword evidence="2" id="KW-0963">Cytoplasm</keyword>